<dbReference type="AlphaFoldDB" id="A0A1G5MAV9"/>
<keyword evidence="8" id="KW-1185">Reference proteome</keyword>
<name>A0A1G5MAV9_AFIMA</name>
<evidence type="ECO:0000256" key="4">
    <source>
        <dbReference type="SAM" id="Coils"/>
    </source>
</evidence>
<dbReference type="PANTHER" id="PTHR12558">
    <property type="entry name" value="CELL DIVISION CYCLE 16,23,27"/>
    <property type="match status" value="1"/>
</dbReference>
<dbReference type="RefSeq" id="WP_170130354.1">
    <property type="nucleotide sequence ID" value="NZ_FMVW01000001.1"/>
</dbReference>
<feature type="signal peptide" evidence="6">
    <location>
        <begin position="1"/>
        <end position="29"/>
    </location>
</feature>
<accession>A0A1G5MAV9</accession>
<evidence type="ECO:0000256" key="1">
    <source>
        <dbReference type="ARBA" id="ARBA00022737"/>
    </source>
</evidence>
<reference evidence="7 8" key="1">
    <citation type="submission" date="2016-10" db="EMBL/GenBank/DDBJ databases">
        <authorList>
            <person name="de Groot N.N."/>
        </authorList>
    </citation>
    <scope>NUCLEOTIDE SEQUENCE [LARGE SCALE GENOMIC DNA]</scope>
    <source>
        <strain evidence="7 8">DSM 2698</strain>
    </source>
</reference>
<feature type="repeat" description="TPR" evidence="3">
    <location>
        <begin position="274"/>
        <end position="307"/>
    </location>
</feature>
<dbReference type="PROSITE" id="PS50005">
    <property type="entry name" value="TPR"/>
    <property type="match status" value="4"/>
</dbReference>
<evidence type="ECO:0000313" key="7">
    <source>
        <dbReference type="EMBL" id="SCZ22246.1"/>
    </source>
</evidence>
<dbReference type="Pfam" id="PF13432">
    <property type="entry name" value="TPR_16"/>
    <property type="match status" value="1"/>
</dbReference>
<feature type="coiled-coil region" evidence="4">
    <location>
        <begin position="353"/>
        <end position="407"/>
    </location>
</feature>
<protein>
    <submittedName>
        <fullName evidence="7">Tetratricopeptide repeat-containing protein</fullName>
    </submittedName>
</protein>
<sequence length="606" mass="66006">MTSFRTVPALRPFVAACLLAAAFAAPAMAAAKSDDDTVELTSLAGIFLAARVADETKDVTHGAEFYQQAYEADPSNAAWLERAVVLTTAQGDLKTALPMAKILVKKAPDSQIASFIVTADLLRQKKFAASIKTLQGNDQGALAALTATLLKAWALTGQGKTDEAIALVDSLEGESWYEPFKLIHAGLMADVAGNTEDSLARFAKAYEQDGNSVRVVEAYARELARAGDKDKAKEILQEYLDRAPRNPLAIDTMADIESGKPVTQAVNTPVEGAAEALSGLGTALGQEGGFELAAVYLRLALYIDPDSGGGLAALSLGDILDSNGLGDQAIQVLEQIPTQSPFRPVGILRAAVVLAQQDRIDEAKKAFEEAIRKNPDDLAAYIAYGNMQRAKEKYEEAADIYSRAIEQLDKPVRGNWTLFYFRGVAYERAKQWPKAEADFKKALELFPDQPLVLNYLGYSWVDQGVHLDEALDMIQKAVDLRPNDGFIVDSLGWAYYRLGRYEDAVEELERAVSLETADPVLNDHLGDAYWKVGRKLEAQFQWRHARDLGAKLPELEVINRKIAAERLVDSAPRITPSPEAEQDSSRTKAAKPISFSKPADQTSGAR</sequence>
<feature type="repeat" description="TPR" evidence="3">
    <location>
        <begin position="416"/>
        <end position="449"/>
    </location>
</feature>
<dbReference type="InterPro" id="IPR013105">
    <property type="entry name" value="TPR_2"/>
</dbReference>
<dbReference type="Pfam" id="PF13174">
    <property type="entry name" value="TPR_6"/>
    <property type="match status" value="1"/>
</dbReference>
<keyword evidence="1" id="KW-0677">Repeat</keyword>
<feature type="region of interest" description="Disordered" evidence="5">
    <location>
        <begin position="569"/>
        <end position="606"/>
    </location>
</feature>
<gene>
    <name evidence="7" type="ORF">SAMN03080610_00389</name>
</gene>
<dbReference type="InterPro" id="IPR019734">
    <property type="entry name" value="TPR_rpt"/>
</dbReference>
<dbReference type="SMART" id="SM00028">
    <property type="entry name" value="TPR"/>
    <property type="match status" value="8"/>
</dbReference>
<evidence type="ECO:0000256" key="6">
    <source>
        <dbReference type="SAM" id="SignalP"/>
    </source>
</evidence>
<proteinExistence type="predicted"/>
<keyword evidence="4" id="KW-0175">Coiled coil</keyword>
<dbReference type="PANTHER" id="PTHR12558:SF13">
    <property type="entry name" value="CELL DIVISION CYCLE PROTEIN 27 HOMOLOG"/>
    <property type="match status" value="1"/>
</dbReference>
<feature type="repeat" description="TPR" evidence="3">
    <location>
        <begin position="344"/>
        <end position="377"/>
    </location>
</feature>
<evidence type="ECO:0000256" key="5">
    <source>
        <dbReference type="SAM" id="MobiDB-lite"/>
    </source>
</evidence>
<organism evidence="7 8">
    <name type="scientific">Afifella marina DSM 2698</name>
    <dbReference type="NCBI Taxonomy" id="1120955"/>
    <lineage>
        <taxon>Bacteria</taxon>
        <taxon>Pseudomonadati</taxon>
        <taxon>Pseudomonadota</taxon>
        <taxon>Alphaproteobacteria</taxon>
        <taxon>Hyphomicrobiales</taxon>
        <taxon>Afifellaceae</taxon>
        <taxon>Afifella</taxon>
    </lineage>
</organism>
<feature type="repeat" description="TPR" evidence="3">
    <location>
        <begin position="485"/>
        <end position="518"/>
    </location>
</feature>
<dbReference type="STRING" id="1120955.SAMN03080610_00389"/>
<keyword evidence="2 3" id="KW-0802">TPR repeat</keyword>
<dbReference type="SUPFAM" id="SSF48452">
    <property type="entry name" value="TPR-like"/>
    <property type="match status" value="2"/>
</dbReference>
<feature type="chain" id="PRO_5011505959" evidence="6">
    <location>
        <begin position="30"/>
        <end position="606"/>
    </location>
</feature>
<keyword evidence="6" id="KW-0732">Signal</keyword>
<dbReference type="Pfam" id="PF13414">
    <property type="entry name" value="TPR_11"/>
    <property type="match status" value="1"/>
</dbReference>
<dbReference type="Proteomes" id="UP000199347">
    <property type="component" value="Unassembled WGS sequence"/>
</dbReference>
<dbReference type="InterPro" id="IPR011990">
    <property type="entry name" value="TPR-like_helical_dom_sf"/>
</dbReference>
<dbReference type="Gene3D" id="1.25.40.10">
    <property type="entry name" value="Tetratricopeptide repeat domain"/>
    <property type="match status" value="4"/>
</dbReference>
<evidence type="ECO:0000256" key="2">
    <source>
        <dbReference type="ARBA" id="ARBA00022803"/>
    </source>
</evidence>
<dbReference type="EMBL" id="FMVW01000001">
    <property type="protein sequence ID" value="SCZ22246.1"/>
    <property type="molecule type" value="Genomic_DNA"/>
</dbReference>
<evidence type="ECO:0000256" key="3">
    <source>
        <dbReference type="PROSITE-ProRule" id="PRU00339"/>
    </source>
</evidence>
<evidence type="ECO:0000313" key="8">
    <source>
        <dbReference type="Proteomes" id="UP000199347"/>
    </source>
</evidence>
<dbReference type="Pfam" id="PF07719">
    <property type="entry name" value="TPR_2"/>
    <property type="match status" value="1"/>
</dbReference>